<evidence type="ECO:0000256" key="2">
    <source>
        <dbReference type="ARBA" id="ARBA00022553"/>
    </source>
</evidence>
<dbReference type="Pfam" id="PF02879">
    <property type="entry name" value="PGM_PMM_II"/>
    <property type="match status" value="1"/>
</dbReference>
<keyword evidence="3" id="KW-0479">Metal-binding</keyword>
<dbReference type="PANTHER" id="PTHR45745">
    <property type="entry name" value="PHOSPHOMANNOMUTASE 45A"/>
    <property type="match status" value="1"/>
</dbReference>
<evidence type="ECO:0000256" key="5">
    <source>
        <dbReference type="ARBA" id="ARBA00023235"/>
    </source>
</evidence>
<dbReference type="Proteomes" id="UP000189670">
    <property type="component" value="Unassembled WGS sequence"/>
</dbReference>
<evidence type="ECO:0000313" key="9">
    <source>
        <dbReference type="EMBL" id="ETR67582.1"/>
    </source>
</evidence>
<gene>
    <name evidence="9" type="ORF">OMM_05063</name>
</gene>
<organism evidence="9 10">
    <name type="scientific">Candidatus Magnetoglobus multicellularis str. Araruama</name>
    <dbReference type="NCBI Taxonomy" id="890399"/>
    <lineage>
        <taxon>Bacteria</taxon>
        <taxon>Pseudomonadati</taxon>
        <taxon>Thermodesulfobacteriota</taxon>
        <taxon>Desulfobacteria</taxon>
        <taxon>Desulfobacterales</taxon>
        <taxon>Desulfobacteraceae</taxon>
        <taxon>Candidatus Magnetoglobus</taxon>
    </lineage>
</organism>
<dbReference type="InterPro" id="IPR016055">
    <property type="entry name" value="A-D-PHexomutase_a/b/a-I/II/III"/>
</dbReference>
<dbReference type="Gene3D" id="3.30.310.50">
    <property type="entry name" value="Alpha-D-phosphohexomutase, C-terminal domain"/>
    <property type="match status" value="1"/>
</dbReference>
<dbReference type="Pfam" id="PF02880">
    <property type="entry name" value="PGM_PMM_III"/>
    <property type="match status" value="1"/>
</dbReference>
<accession>A0A1V1NY88</accession>
<evidence type="ECO:0000259" key="7">
    <source>
        <dbReference type="Pfam" id="PF02879"/>
    </source>
</evidence>
<evidence type="ECO:0000256" key="3">
    <source>
        <dbReference type="ARBA" id="ARBA00022723"/>
    </source>
</evidence>
<keyword evidence="5" id="KW-0413">Isomerase</keyword>
<dbReference type="GO" id="GO:0005975">
    <property type="term" value="P:carbohydrate metabolic process"/>
    <property type="evidence" value="ECO:0007669"/>
    <property type="project" value="InterPro"/>
</dbReference>
<evidence type="ECO:0000259" key="8">
    <source>
        <dbReference type="Pfam" id="PF02880"/>
    </source>
</evidence>
<dbReference type="EMBL" id="ATBP01001311">
    <property type="protein sequence ID" value="ETR67582.1"/>
    <property type="molecule type" value="Genomic_DNA"/>
</dbReference>
<keyword evidence="4" id="KW-0460">Magnesium</keyword>
<dbReference type="InterPro" id="IPR005845">
    <property type="entry name" value="A-D-PHexomutase_a/b/a-II"/>
</dbReference>
<dbReference type="InterPro" id="IPR005844">
    <property type="entry name" value="A-D-PHexomutase_a/b/a-I"/>
</dbReference>
<proteinExistence type="inferred from homology"/>
<dbReference type="Pfam" id="PF02878">
    <property type="entry name" value="PGM_PMM_I"/>
    <property type="match status" value="1"/>
</dbReference>
<dbReference type="GO" id="GO:0006166">
    <property type="term" value="P:purine ribonucleoside salvage"/>
    <property type="evidence" value="ECO:0007669"/>
    <property type="project" value="TreeGrafter"/>
</dbReference>
<keyword evidence="2" id="KW-0597">Phosphoprotein</keyword>
<reference evidence="10" key="1">
    <citation type="submission" date="2012-11" db="EMBL/GenBank/DDBJ databases">
        <authorList>
            <person name="Lucero-Rivera Y.E."/>
            <person name="Tovar-Ramirez D."/>
        </authorList>
    </citation>
    <scope>NUCLEOTIDE SEQUENCE [LARGE SCALE GENOMIC DNA]</scope>
    <source>
        <strain evidence="10">Araruama</strain>
    </source>
</reference>
<dbReference type="GO" id="GO:0008973">
    <property type="term" value="F:phosphopentomutase activity"/>
    <property type="evidence" value="ECO:0007669"/>
    <property type="project" value="TreeGrafter"/>
</dbReference>
<feature type="domain" description="Alpha-D-phosphohexomutase alpha/beta/alpha" evidence="8">
    <location>
        <begin position="372"/>
        <end position="485"/>
    </location>
</feature>
<dbReference type="PANTHER" id="PTHR45745:SF1">
    <property type="entry name" value="PHOSPHOGLUCOMUTASE 2B-RELATED"/>
    <property type="match status" value="1"/>
</dbReference>
<protein>
    <submittedName>
        <fullName evidence="9">Phosphomannomutase</fullName>
    </submittedName>
</protein>
<dbReference type="Gene3D" id="3.40.120.10">
    <property type="entry name" value="Alpha-D-Glucose-1,6-Bisphosphate, subunit A, domain 3"/>
    <property type="match status" value="3"/>
</dbReference>
<comment type="caution">
    <text evidence="9">The sequence shown here is derived from an EMBL/GenBank/DDBJ whole genome shotgun (WGS) entry which is preliminary data.</text>
</comment>
<dbReference type="InterPro" id="IPR036900">
    <property type="entry name" value="A-D-PHexomutase_C_sf"/>
</dbReference>
<sequence>MNVTEIASEILRKAFEQISENQAAIDQAISFIDQWLQNPLFADQHAAILSHIEFNKSDILLDAFHQRLPFGTGGRRGRVGYGPNRINPGTVALSVQGHCNFMKDHFDCSGSPKVIVAYDVRIFEDIGGVFSFLPESHPILNLSSRDLGRIACEIYAANGFTVYTTPQNDKTAYLSTPELSFLIKYYQALGGINVSASHNHPDDNGFKFYNPEAAQDIPPDDERLSDYMNNDTITVNRMDFDDARNSGLILDIPKASHNAYIQTNLTVKNVHIEKSPTVIYTPLCGTGDSNVGEVLRAAGYSVQLYAPHANFDGTFTNVPSRIPNPEVPEAAEPALSFADKQQGDIVLSSDPDADRIGLFAKNSDKQWQYITGNDIASIIAYYLILDKQRGPQKKGLIIKTLVTTRTLENIAKKAHCPIIGDLLVGFKYIAHVLETLEKQGKFHDISVSPQDLVLAAEESHGILLTPDIRDKDAAGAGLILSEIMSLLIQDNIYLPDYLTTLHLECGNYANAARSIVLKGIEGADAIAKMMSSLREIRPSTLAGRPVTHFADYLDESVMGPVKSQTDQLSRNLLMFRMAGTQVVIRPSGTEPKLKLYVDIEGDQWDAKNDRNAAMSVAKKVAAQIYDTCLERIHIRLSDSAKCLPDYIEIKQKQDFDTAFPNELKAFAERIAREKSFSNDASQRISWLKNRLRAYASGADPLIAVKPAVIHLTKRLLSENPNVFITTGLNELISDFVE</sequence>
<dbReference type="GO" id="GO:0046872">
    <property type="term" value="F:metal ion binding"/>
    <property type="evidence" value="ECO:0007669"/>
    <property type="project" value="UniProtKB-KW"/>
</dbReference>
<feature type="domain" description="Alpha-D-phosphohexomutase alpha/beta/alpha" evidence="7">
    <location>
        <begin position="269"/>
        <end position="360"/>
    </location>
</feature>
<evidence type="ECO:0000256" key="4">
    <source>
        <dbReference type="ARBA" id="ARBA00022842"/>
    </source>
</evidence>
<dbReference type="SUPFAM" id="SSF53738">
    <property type="entry name" value="Phosphoglucomutase, first 3 domains"/>
    <property type="match status" value="3"/>
</dbReference>
<evidence type="ECO:0000256" key="1">
    <source>
        <dbReference type="ARBA" id="ARBA00010231"/>
    </source>
</evidence>
<comment type="similarity">
    <text evidence="1">Belongs to the phosphohexose mutase family.</text>
</comment>
<dbReference type="AlphaFoldDB" id="A0A1V1NY88"/>
<dbReference type="SUPFAM" id="SSF55957">
    <property type="entry name" value="Phosphoglucomutase, C-terminal domain"/>
    <property type="match status" value="1"/>
</dbReference>
<feature type="domain" description="Alpha-D-phosphohexomutase alpha/beta/alpha" evidence="6">
    <location>
        <begin position="142"/>
        <end position="231"/>
    </location>
</feature>
<dbReference type="InterPro" id="IPR005846">
    <property type="entry name" value="A-D-PHexomutase_a/b/a-III"/>
</dbReference>
<evidence type="ECO:0000313" key="10">
    <source>
        <dbReference type="Proteomes" id="UP000189670"/>
    </source>
</evidence>
<name>A0A1V1NY88_9BACT</name>
<evidence type="ECO:0000259" key="6">
    <source>
        <dbReference type="Pfam" id="PF02878"/>
    </source>
</evidence>